<dbReference type="GO" id="GO:0004144">
    <property type="term" value="F:diacylglycerol O-acyltransferase activity"/>
    <property type="evidence" value="ECO:0007669"/>
    <property type="project" value="UniProtKB-EC"/>
</dbReference>
<dbReference type="InterPro" id="IPR004255">
    <property type="entry name" value="O-acyltransferase_WSD1_N"/>
</dbReference>
<comment type="catalytic activity">
    <reaction evidence="6">
        <text>a long chain fatty alcohol + a fatty acyl-CoA = a long-chain alcohol wax ester + CoA</text>
        <dbReference type="Rhea" id="RHEA:38443"/>
        <dbReference type="ChEBI" id="CHEBI:17135"/>
        <dbReference type="ChEBI" id="CHEBI:57287"/>
        <dbReference type="ChEBI" id="CHEBI:77636"/>
        <dbReference type="ChEBI" id="CHEBI:235323"/>
        <dbReference type="EC" id="2.3.1.75"/>
    </reaction>
</comment>
<evidence type="ECO:0000256" key="5">
    <source>
        <dbReference type="ARBA" id="ARBA00024360"/>
    </source>
</evidence>
<evidence type="ECO:0000259" key="10">
    <source>
        <dbReference type="Pfam" id="PF06974"/>
    </source>
</evidence>
<dbReference type="Pfam" id="PF03007">
    <property type="entry name" value="WS_DGAT_cat"/>
    <property type="match status" value="1"/>
</dbReference>
<keyword evidence="8" id="KW-0812">Transmembrane</keyword>
<reference evidence="12" key="1">
    <citation type="submission" date="2025-08" db="UniProtKB">
        <authorList>
            <consortium name="RefSeq"/>
        </authorList>
    </citation>
    <scope>IDENTIFICATION</scope>
    <source>
        <tissue evidence="12">Tentacle</tissue>
    </source>
</reference>
<feature type="domain" description="O-acyltransferase WSD1 C-terminal" evidence="10">
    <location>
        <begin position="376"/>
        <end position="517"/>
    </location>
</feature>
<gene>
    <name evidence="12" type="primary">LOC116302815</name>
</gene>
<dbReference type="InterPro" id="IPR045034">
    <property type="entry name" value="O-acyltransferase_WSD1-like"/>
</dbReference>
<keyword evidence="8" id="KW-1133">Transmembrane helix</keyword>
<keyword evidence="4" id="KW-0012">Acyltransferase</keyword>
<comment type="similarity">
    <text evidence="5">In the N-terminal section; belongs to the long-chain O-acyltransferase family.</text>
</comment>
<dbReference type="Pfam" id="PF06974">
    <property type="entry name" value="WS_DGAT_C"/>
    <property type="match status" value="1"/>
</dbReference>
<protein>
    <submittedName>
        <fullName evidence="12">Uncharacterized protein LOC116302815</fullName>
    </submittedName>
</protein>
<dbReference type="UniPathway" id="UPA00282"/>
<evidence type="ECO:0000313" key="12">
    <source>
        <dbReference type="RefSeq" id="XP_031568060.1"/>
    </source>
</evidence>
<evidence type="ECO:0000256" key="2">
    <source>
        <dbReference type="ARBA" id="ARBA00005189"/>
    </source>
</evidence>
<comment type="catalytic activity">
    <reaction evidence="7">
        <text>an acyl-CoA + a 1,2-diacyl-sn-glycerol = a triacyl-sn-glycerol + CoA</text>
        <dbReference type="Rhea" id="RHEA:10868"/>
        <dbReference type="ChEBI" id="CHEBI:17815"/>
        <dbReference type="ChEBI" id="CHEBI:57287"/>
        <dbReference type="ChEBI" id="CHEBI:58342"/>
        <dbReference type="ChEBI" id="CHEBI:64615"/>
        <dbReference type="EC" id="2.3.1.20"/>
    </reaction>
</comment>
<keyword evidence="8" id="KW-0472">Membrane</keyword>
<dbReference type="SUPFAM" id="SSF52777">
    <property type="entry name" value="CoA-dependent acyltransferases"/>
    <property type="match status" value="1"/>
</dbReference>
<dbReference type="OrthoDB" id="619536at2759"/>
<dbReference type="InterPro" id="IPR009721">
    <property type="entry name" value="O-acyltransferase_WSD1_C"/>
</dbReference>
<dbReference type="GO" id="GO:0019432">
    <property type="term" value="P:triglyceride biosynthetic process"/>
    <property type="evidence" value="ECO:0007669"/>
    <property type="project" value="UniProtKB-UniPathway"/>
</dbReference>
<dbReference type="KEGG" id="aten:116302815"/>
<feature type="transmembrane region" description="Helical" evidence="8">
    <location>
        <begin position="51"/>
        <end position="79"/>
    </location>
</feature>
<name>A0A6P8INH1_ACTTE</name>
<dbReference type="Proteomes" id="UP000515163">
    <property type="component" value="Unplaced"/>
</dbReference>
<evidence type="ECO:0000259" key="9">
    <source>
        <dbReference type="Pfam" id="PF03007"/>
    </source>
</evidence>
<evidence type="ECO:0000256" key="6">
    <source>
        <dbReference type="ARBA" id="ARBA00047604"/>
    </source>
</evidence>
<comment type="pathway">
    <text evidence="2">Lipid metabolism.</text>
</comment>
<accession>A0A6P8INH1</accession>
<dbReference type="AlphaFoldDB" id="A0A6P8INH1"/>
<feature type="domain" description="O-acyltransferase WSD1-like N-terminal" evidence="9">
    <location>
        <begin position="151"/>
        <end position="269"/>
    </location>
</feature>
<evidence type="ECO:0000256" key="8">
    <source>
        <dbReference type="SAM" id="Phobius"/>
    </source>
</evidence>
<sequence length="535" mass="60482">MERNGLVRRAKKVGKDKDYVEVNGNIPVKKQLKLKRKQQKLIFVALSSLRYVVECLFCNFLLMWFLILVLPIAVLNLVLKKVEQFIVCLKVKAVPLRGEDAIWLQDSDTNRLIITSVIIVDKQVDENTAIKDFRQIVYERMVTYKNSDGSIKFPRAKQFIQPGLFQYFLVEDSNFDIDKHVFKFDGELPKSKEELEGIISKMCCEPLRKDRPPWYFCYIANKFDDTAAVVFRIHHCIADGVSLSRFMTRILTDEHKAQKEARKFSSYARGFMYLKALFVTARVVISLLLSFPDKSIIHGKSLIGKKNCVWSQPLDLDLIKRVKTTTGTTINDVLVASLTMAMRKYFQKKGVKNPEDFTASVPVDVSSSTETIEFQNKFSVVFIKLPSSQESALDILSETKARIDAVKFSGEPFAMAWSMNLSVELLPEILVKPLISFISIKSTCVMSNVPGPQHSLSVSGHPIKYMTFWPPQRNNIGVGISIFSYAGQVVIGAQGDLEVMNDPEAVTELFDESIHELAAVVLGGEKHNNPSLTSL</sequence>
<evidence type="ECO:0000313" key="11">
    <source>
        <dbReference type="Proteomes" id="UP000515163"/>
    </source>
</evidence>
<dbReference type="PANTHER" id="PTHR31650">
    <property type="entry name" value="O-ACYLTRANSFERASE (WSD1-LIKE) FAMILY PROTEIN"/>
    <property type="match status" value="1"/>
</dbReference>
<evidence type="ECO:0000256" key="1">
    <source>
        <dbReference type="ARBA" id="ARBA00004771"/>
    </source>
</evidence>
<evidence type="ECO:0000256" key="4">
    <source>
        <dbReference type="ARBA" id="ARBA00023315"/>
    </source>
</evidence>
<keyword evidence="11" id="KW-1185">Reference proteome</keyword>
<organism evidence="11 12">
    <name type="scientific">Actinia tenebrosa</name>
    <name type="common">Australian red waratah sea anemone</name>
    <dbReference type="NCBI Taxonomy" id="6105"/>
    <lineage>
        <taxon>Eukaryota</taxon>
        <taxon>Metazoa</taxon>
        <taxon>Cnidaria</taxon>
        <taxon>Anthozoa</taxon>
        <taxon>Hexacorallia</taxon>
        <taxon>Actiniaria</taxon>
        <taxon>Actiniidae</taxon>
        <taxon>Actinia</taxon>
    </lineage>
</organism>
<dbReference type="GO" id="GO:0047196">
    <property type="term" value="F:long-chain-alcohol O-fatty-acyltransferase activity"/>
    <property type="evidence" value="ECO:0007669"/>
    <property type="project" value="UniProtKB-EC"/>
</dbReference>
<proteinExistence type="inferred from homology"/>
<evidence type="ECO:0000256" key="7">
    <source>
        <dbReference type="ARBA" id="ARBA00048109"/>
    </source>
</evidence>
<dbReference type="RefSeq" id="XP_031568060.1">
    <property type="nucleotide sequence ID" value="XM_031712200.1"/>
</dbReference>
<comment type="pathway">
    <text evidence="1">Glycerolipid metabolism; triacylglycerol biosynthesis.</text>
</comment>
<dbReference type="GO" id="GO:0005886">
    <property type="term" value="C:plasma membrane"/>
    <property type="evidence" value="ECO:0007669"/>
    <property type="project" value="TreeGrafter"/>
</dbReference>
<evidence type="ECO:0000256" key="3">
    <source>
        <dbReference type="ARBA" id="ARBA00022679"/>
    </source>
</evidence>
<keyword evidence="3" id="KW-0808">Transferase</keyword>
<dbReference type="PANTHER" id="PTHR31650:SF1">
    <property type="entry name" value="WAX ESTER SYNTHASE_DIACYLGLYCEROL ACYLTRANSFERASE 4-RELATED"/>
    <property type="match status" value="1"/>
</dbReference>
<dbReference type="InParanoid" id="A0A6P8INH1"/>
<dbReference type="GeneID" id="116302815"/>